<dbReference type="SMART" id="SM00043">
    <property type="entry name" value="CY"/>
    <property type="match status" value="1"/>
</dbReference>
<sequence length="139" mass="15563">MKTLLVMAAVISYFGVYPGKMTGGWKDCSPEESKIKDFAKAAASNISQSSNSLYHSKMFCVTNAKSQVVSGIKYKIVFEMGPTVCKKNKANINIESCEPLEYSHPQTCSITVWDQPWRSSTKFYFEPCTPHVENKCNRG</sequence>
<dbReference type="PROSITE" id="PS00287">
    <property type="entry name" value="CYSTATIN"/>
    <property type="match status" value="1"/>
</dbReference>
<dbReference type="EMBL" id="HAHN01000229">
    <property type="protein sequence ID" value="SNX34807.1"/>
    <property type="molecule type" value="Transcribed_RNA"/>
</dbReference>
<reference evidence="8" key="1">
    <citation type="submission" date="2017-05" db="EMBL/GenBank/DDBJ databases">
        <authorList>
            <person name="QRISCLOUD D."/>
        </authorList>
    </citation>
    <scope>NUCLEOTIDE SEQUENCE</scope>
</reference>
<dbReference type="InterPro" id="IPR046350">
    <property type="entry name" value="Cystatin_sf"/>
</dbReference>
<evidence type="ECO:0000256" key="1">
    <source>
        <dbReference type="ARBA" id="ARBA00009403"/>
    </source>
</evidence>
<keyword evidence="4" id="KW-1015">Disulfide bond</keyword>
<name>A0A4Q8K6V3_9ARAC</name>
<reference evidence="8" key="2">
    <citation type="submission" date="2019-05" db="EMBL/GenBank/DDBJ databases">
        <title>Unravelling the molecular evolution of spider venoms.</title>
        <authorList>
            <person name="Pineda S."/>
        </authorList>
    </citation>
    <scope>NUCLEOTIDE SEQUENCE</scope>
</reference>
<dbReference type="GO" id="GO:0004869">
    <property type="term" value="F:cysteine-type endopeptidase inhibitor activity"/>
    <property type="evidence" value="ECO:0007669"/>
    <property type="project" value="UniProtKB-KW"/>
</dbReference>
<dbReference type="FunFam" id="3.10.450.10:FF:000004">
    <property type="entry name" value="Cystatin C"/>
    <property type="match status" value="1"/>
</dbReference>
<evidence type="ECO:0000256" key="2">
    <source>
        <dbReference type="ARBA" id="ARBA00022690"/>
    </source>
</evidence>
<feature type="signal peptide" evidence="5">
    <location>
        <begin position="1"/>
        <end position="18"/>
    </location>
</feature>
<dbReference type="EMBL" id="HAHN01000250">
    <property type="protein sequence ID" value="SNX35001.1"/>
    <property type="molecule type" value="Transcribed_RNA"/>
</dbReference>
<accession>A0A4Q8K6V3</accession>
<dbReference type="EMBL" id="HAHM01000064">
    <property type="protein sequence ID" value="SNX33394.1"/>
    <property type="molecule type" value="Transcribed_RNA"/>
</dbReference>
<keyword evidence="5" id="KW-0732">Signal</keyword>
<dbReference type="PANTHER" id="PTHR46186:SF2">
    <property type="entry name" value="CYSTATIN"/>
    <property type="match status" value="1"/>
</dbReference>
<dbReference type="InterPro" id="IPR018073">
    <property type="entry name" value="Prot_inh_cystat_CS"/>
</dbReference>
<dbReference type="EMBL" id="HAHN01000092">
    <property type="protein sequence ID" value="SNX33494.1"/>
    <property type="molecule type" value="Transcribed_RNA"/>
</dbReference>
<evidence type="ECO:0000256" key="4">
    <source>
        <dbReference type="ARBA" id="ARBA00023157"/>
    </source>
</evidence>
<feature type="chain" id="PRO_5033830187" evidence="5">
    <location>
        <begin position="19"/>
        <end position="139"/>
    </location>
</feature>
<evidence type="ECO:0000259" key="6">
    <source>
        <dbReference type="SMART" id="SM00043"/>
    </source>
</evidence>
<proteinExistence type="inferred from homology"/>
<feature type="domain" description="Cystatin" evidence="6">
    <location>
        <begin position="20"/>
        <end position="126"/>
    </location>
</feature>
<dbReference type="GO" id="GO:0031982">
    <property type="term" value="C:vesicle"/>
    <property type="evidence" value="ECO:0007669"/>
    <property type="project" value="TreeGrafter"/>
</dbReference>
<dbReference type="AlphaFoldDB" id="A0A4Q8K6V3"/>
<keyword evidence="2" id="KW-0646">Protease inhibitor</keyword>
<evidence type="ECO:0000256" key="3">
    <source>
        <dbReference type="ARBA" id="ARBA00022704"/>
    </source>
</evidence>
<dbReference type="InterPro" id="IPR000010">
    <property type="entry name" value="Cystatin_dom"/>
</dbReference>
<dbReference type="GO" id="GO:0005737">
    <property type="term" value="C:cytoplasm"/>
    <property type="evidence" value="ECO:0007669"/>
    <property type="project" value="TreeGrafter"/>
</dbReference>
<evidence type="ECO:0000313" key="8">
    <source>
        <dbReference type="EMBL" id="SNX35001.1"/>
    </source>
</evidence>
<dbReference type="GO" id="GO:0005615">
    <property type="term" value="C:extracellular space"/>
    <property type="evidence" value="ECO:0007669"/>
    <property type="project" value="TreeGrafter"/>
</dbReference>
<evidence type="ECO:0000256" key="5">
    <source>
        <dbReference type="SAM" id="SignalP"/>
    </source>
</evidence>
<dbReference type="SUPFAM" id="SSF54403">
    <property type="entry name" value="Cystatin/monellin"/>
    <property type="match status" value="1"/>
</dbReference>
<dbReference type="EMBL" id="HAHN01000204">
    <property type="protein sequence ID" value="SNX34562.1"/>
    <property type="molecule type" value="Transcribed_RNA"/>
</dbReference>
<evidence type="ECO:0000313" key="7">
    <source>
        <dbReference type="EMBL" id="SNX33394.1"/>
    </source>
</evidence>
<comment type="similarity">
    <text evidence="1">Belongs to the cystatin family.</text>
</comment>
<protein>
    <submittedName>
        <fullName evidence="7">U101-Liphistoxin-Lth1a_1</fullName>
    </submittedName>
    <submittedName>
        <fullName evidence="8">U75-Liphistoxin-Lth1a_1</fullName>
    </submittedName>
</protein>
<dbReference type="EMBL" id="HAHM01000219">
    <property type="protein sequence ID" value="SNX35055.1"/>
    <property type="molecule type" value="Transcribed_RNA"/>
</dbReference>
<dbReference type="Gene3D" id="3.10.450.10">
    <property type="match status" value="1"/>
</dbReference>
<keyword evidence="3" id="KW-0789">Thiol protease inhibitor</keyword>
<organism evidence="8">
    <name type="scientific">Liphistius thaleban</name>
    <dbReference type="NCBI Taxonomy" id="1905330"/>
    <lineage>
        <taxon>Eukaryota</taxon>
        <taxon>Metazoa</taxon>
        <taxon>Ecdysozoa</taxon>
        <taxon>Arthropoda</taxon>
        <taxon>Chelicerata</taxon>
        <taxon>Arachnida</taxon>
        <taxon>Araneae</taxon>
        <taxon>Mesothelae</taxon>
        <taxon>Liphistiidae</taxon>
        <taxon>Liphistius</taxon>
    </lineage>
</organism>
<dbReference type="PANTHER" id="PTHR46186">
    <property type="entry name" value="CYSTATIN"/>
    <property type="match status" value="1"/>
</dbReference>
<dbReference type="Pfam" id="PF00031">
    <property type="entry name" value="Cystatin"/>
    <property type="match status" value="1"/>
</dbReference>
<dbReference type="CDD" id="cd00042">
    <property type="entry name" value="CY"/>
    <property type="match status" value="1"/>
</dbReference>